<comment type="caution">
    <text evidence="4">The sequence shown here is derived from an EMBL/GenBank/DDBJ whole genome shotgun (WGS) entry which is preliminary data.</text>
</comment>
<feature type="repeat" description="ANK" evidence="3">
    <location>
        <begin position="62"/>
        <end position="90"/>
    </location>
</feature>
<sequence>MLRKTVEGRIKHISGRHEASSKLKKMLVDRIDVEKLLGMDVNHVADWINKNGCHPDKLRDSKMRTPLLIACAAGKADVVRALIKSGADVNNPVGDVVGNKPLDLAVISNNVETVLVLLEAGAQIRSSKGQVALRSPLSMAQSRLDMLIRQHRDGSAGSRCLDQVLQIVELLKHYVAKNDINAANELDELVSKLSAVGLKEEPGVEGSDQGLKVMKGLKDMIDRIEI</sequence>
<dbReference type="PANTHER" id="PTHR24198">
    <property type="entry name" value="ANKYRIN REPEAT AND PROTEIN KINASE DOMAIN-CONTAINING PROTEIN"/>
    <property type="match status" value="1"/>
</dbReference>
<organism evidence="4 5">
    <name type="scientific">Apophysomyces ossiformis</name>
    <dbReference type="NCBI Taxonomy" id="679940"/>
    <lineage>
        <taxon>Eukaryota</taxon>
        <taxon>Fungi</taxon>
        <taxon>Fungi incertae sedis</taxon>
        <taxon>Mucoromycota</taxon>
        <taxon>Mucoromycotina</taxon>
        <taxon>Mucoromycetes</taxon>
        <taxon>Mucorales</taxon>
        <taxon>Mucorineae</taxon>
        <taxon>Mucoraceae</taxon>
        <taxon>Apophysomyces</taxon>
    </lineage>
</organism>
<dbReference type="SUPFAM" id="SSF48403">
    <property type="entry name" value="Ankyrin repeat"/>
    <property type="match status" value="1"/>
</dbReference>
<dbReference type="AlphaFoldDB" id="A0A8H7ENW9"/>
<dbReference type="Proteomes" id="UP000605846">
    <property type="component" value="Unassembled WGS sequence"/>
</dbReference>
<evidence type="ECO:0000256" key="3">
    <source>
        <dbReference type="PROSITE-ProRule" id="PRU00023"/>
    </source>
</evidence>
<proteinExistence type="predicted"/>
<dbReference type="InterPro" id="IPR002110">
    <property type="entry name" value="Ankyrin_rpt"/>
</dbReference>
<keyword evidence="5" id="KW-1185">Reference proteome</keyword>
<keyword evidence="1" id="KW-0677">Repeat</keyword>
<name>A0A8H7ENW9_9FUNG</name>
<evidence type="ECO:0000313" key="4">
    <source>
        <dbReference type="EMBL" id="KAF7725212.1"/>
    </source>
</evidence>
<dbReference type="PANTHER" id="PTHR24198:SF165">
    <property type="entry name" value="ANKYRIN REPEAT-CONTAINING PROTEIN-RELATED"/>
    <property type="match status" value="1"/>
</dbReference>
<evidence type="ECO:0000256" key="2">
    <source>
        <dbReference type="ARBA" id="ARBA00023043"/>
    </source>
</evidence>
<dbReference type="InterPro" id="IPR036770">
    <property type="entry name" value="Ankyrin_rpt-contain_sf"/>
</dbReference>
<evidence type="ECO:0000256" key="1">
    <source>
        <dbReference type="ARBA" id="ARBA00022737"/>
    </source>
</evidence>
<evidence type="ECO:0008006" key="6">
    <source>
        <dbReference type="Google" id="ProtNLM"/>
    </source>
</evidence>
<feature type="repeat" description="ANK" evidence="3">
    <location>
        <begin position="97"/>
        <end position="129"/>
    </location>
</feature>
<keyword evidence="2 3" id="KW-0040">ANK repeat</keyword>
<gene>
    <name evidence="4" type="ORF">EC973_000378</name>
</gene>
<protein>
    <recommendedName>
        <fullName evidence="6">Ankyrin</fullName>
    </recommendedName>
</protein>
<dbReference type="PROSITE" id="PS50297">
    <property type="entry name" value="ANK_REP_REGION"/>
    <property type="match status" value="2"/>
</dbReference>
<dbReference type="EMBL" id="JABAYA010000102">
    <property type="protein sequence ID" value="KAF7725212.1"/>
    <property type="molecule type" value="Genomic_DNA"/>
</dbReference>
<dbReference type="Gene3D" id="1.25.40.20">
    <property type="entry name" value="Ankyrin repeat-containing domain"/>
    <property type="match status" value="1"/>
</dbReference>
<dbReference type="Pfam" id="PF12796">
    <property type="entry name" value="Ank_2"/>
    <property type="match status" value="1"/>
</dbReference>
<accession>A0A8H7ENW9</accession>
<evidence type="ECO:0000313" key="5">
    <source>
        <dbReference type="Proteomes" id="UP000605846"/>
    </source>
</evidence>
<dbReference type="OrthoDB" id="341259at2759"/>
<reference evidence="4" key="1">
    <citation type="submission" date="2020-01" db="EMBL/GenBank/DDBJ databases">
        <title>Genome Sequencing of Three Apophysomyces-Like Fungal Strains Confirms a Novel Fungal Genus in the Mucoromycota with divergent Burkholderia-like Endosymbiotic Bacteria.</title>
        <authorList>
            <person name="Stajich J.E."/>
            <person name="Macias A.M."/>
            <person name="Carter-House D."/>
            <person name="Lovett B."/>
            <person name="Kasson L.R."/>
            <person name="Berry K."/>
            <person name="Grigoriev I."/>
            <person name="Chang Y."/>
            <person name="Spatafora J."/>
            <person name="Kasson M.T."/>
        </authorList>
    </citation>
    <scope>NUCLEOTIDE SEQUENCE</scope>
    <source>
        <strain evidence="4">NRRL A-21654</strain>
    </source>
</reference>
<dbReference type="SMART" id="SM00248">
    <property type="entry name" value="ANK"/>
    <property type="match status" value="2"/>
</dbReference>
<dbReference type="PROSITE" id="PS50088">
    <property type="entry name" value="ANK_REPEAT"/>
    <property type="match status" value="2"/>
</dbReference>